<keyword evidence="3" id="KW-1185">Reference proteome</keyword>
<evidence type="ECO:0000313" key="1">
    <source>
        <dbReference type="EMBL" id="CAE29297.1"/>
    </source>
</evidence>
<evidence type="ECO:0000313" key="3">
    <source>
        <dbReference type="Proteomes" id="UP000001426"/>
    </source>
</evidence>
<dbReference type="Proteomes" id="UP000001426">
    <property type="component" value="Chromosome"/>
</dbReference>
<evidence type="ECO:0000313" key="2">
    <source>
        <dbReference type="EMBL" id="WCL94037.1"/>
    </source>
</evidence>
<name>Q6N339_RHOPA</name>
<dbReference type="AlphaFoldDB" id="Q6N339"/>
<dbReference type="KEGG" id="rpa:TX73_019980"/>
<proteinExistence type="predicted"/>
<organism evidence="1">
    <name type="scientific">Rhodopseudomonas palustris (strain ATCC BAA-98 / CGA009)</name>
    <dbReference type="NCBI Taxonomy" id="258594"/>
    <lineage>
        <taxon>Bacteria</taxon>
        <taxon>Pseudomonadati</taxon>
        <taxon>Pseudomonadota</taxon>
        <taxon>Alphaproteobacteria</taxon>
        <taxon>Hyphomicrobiales</taxon>
        <taxon>Nitrobacteraceae</taxon>
        <taxon>Rhodopseudomonas</taxon>
    </lineage>
</organism>
<reference evidence="2" key="3">
    <citation type="submission" date="2022-12" db="EMBL/GenBank/DDBJ databases">
        <title>Complete genome sequence of Rhodopseudomonas palustris CGA0092 and corrections to the R. palustris CGA009 genome sequence.</title>
        <authorList>
            <person name="Mazny B.R."/>
            <person name="Sheff O.F."/>
            <person name="LaSarre B."/>
            <person name="McKinlay A."/>
            <person name="McKinlay J.B."/>
        </authorList>
    </citation>
    <scope>NUCLEOTIDE SEQUENCE</scope>
    <source>
        <strain evidence="2">CGA009</strain>
    </source>
</reference>
<dbReference type="EMBL" id="BX572605">
    <property type="protein sequence ID" value="CAE29297.1"/>
    <property type="molecule type" value="Genomic_DNA"/>
</dbReference>
<dbReference type="HOGENOM" id="CLU_2131604_0_0_5"/>
<dbReference type="eggNOG" id="ENOG502ZWEX">
    <property type="taxonomic scope" value="Bacteria"/>
</dbReference>
<accession>Q6N339</accession>
<gene>
    <name evidence="1" type="ordered locus">RPA3856</name>
    <name evidence="2" type="ORF">TX73_019980</name>
</gene>
<sequence length="119" mass="13014">MGKPFKRTVAGVEVVTIPLADYAKLLDCQRQLAELRAVQSGLKGSSNGHSRSPIDRDPEVAAFIANRLGQMTFSDIREACLDQFGADRAPSRSAIHLYSIRVASRLRRTQSHEPPGNPA</sequence>
<dbReference type="RefSeq" id="WP_011159392.1">
    <property type="nucleotide sequence ID" value="NZ_CP116810.1"/>
</dbReference>
<reference evidence="2" key="1">
    <citation type="submission" date="2003-07" db="EMBL/GenBank/DDBJ databases">
        <authorList>
            <consortium name="Rhodopseudomonas genome consortium"/>
            <person name="Larimer F."/>
            <person name="Harwood C."/>
        </authorList>
    </citation>
    <scope>NUCLEOTIDE SEQUENCE</scope>
    <source>
        <strain evidence="2">CGA009</strain>
    </source>
</reference>
<dbReference type="GeneID" id="66894968"/>
<reference evidence="1 3" key="2">
    <citation type="journal article" date="2004" name="Nat. Biotechnol.">
        <title>Complete genome sequence of the metabolically versatile photosynthetic bacterium Rhodopseudomonas palustris.</title>
        <authorList>
            <person name="Larimer F.W."/>
            <person name="Chain P."/>
            <person name="Hauser L."/>
            <person name="Lamerdin J."/>
            <person name="Malfatti S."/>
            <person name="Do L."/>
            <person name="Land M.L."/>
            <person name="Pelletier D.A."/>
            <person name="Beatty J.T."/>
            <person name="Lang A.S."/>
            <person name="Tabita F.R."/>
            <person name="Gibson J.L."/>
            <person name="Hanson T.E."/>
            <person name="Bobst C."/>
            <person name="Torres J.L."/>
            <person name="Peres C."/>
            <person name="Harrison F.H."/>
            <person name="Gibson J."/>
            <person name="Harwood C.S."/>
        </authorList>
    </citation>
    <scope>NUCLEOTIDE SEQUENCE [LARGE SCALE GENOMIC DNA]</scope>
    <source>
        <strain evidence="3">ATCC BAA-98 / CGA009</strain>
        <strain evidence="1">CGA009</strain>
    </source>
</reference>
<protein>
    <submittedName>
        <fullName evidence="1">Uncharacterized protein</fullName>
    </submittedName>
</protein>
<dbReference type="EMBL" id="CP116810">
    <property type="protein sequence ID" value="WCL94037.1"/>
    <property type="molecule type" value="Genomic_DNA"/>
</dbReference>